<accession>A0A1E5NB06</accession>
<dbReference type="InterPro" id="IPR010106">
    <property type="entry name" value="RpnA"/>
</dbReference>
<protein>
    <recommendedName>
        <fullName evidence="3">ATPase</fullName>
    </recommendedName>
</protein>
<dbReference type="Pfam" id="PF12784">
    <property type="entry name" value="PDDEXK_2"/>
    <property type="match status" value="1"/>
</dbReference>
<dbReference type="Proteomes" id="UP000095247">
    <property type="component" value="Unassembled WGS sequence"/>
</dbReference>
<proteinExistence type="predicted"/>
<dbReference type="NCBIfam" id="TIGR01784">
    <property type="entry name" value="T_den_put_tspse"/>
    <property type="match status" value="1"/>
</dbReference>
<dbReference type="PANTHER" id="PTHR41317">
    <property type="entry name" value="PD-(D_E)XK NUCLEASE FAMILY TRANSPOSASE"/>
    <property type="match status" value="1"/>
</dbReference>
<sequence length="294" mass="34774">MKNNTNIKKIKYFNPLNDYFIRYLFTDKGSSESILLDFINSIMLDSRMKTFKAVEILTPFNLKKNRNLKETIVDVKCITQNGSVVIIEIQLQGNSRFPERILYYWAANYSKLLKHGERYDELTPVISINLLNFNLDKTNNIHSCYMLYEMNNKKLLTDHLQIHIIELKKFKKNILTKDLNCWLKMFTSKNLEASMSEIVKEKPIMEEVQKKYNNFVKSRLMMMEYEKKEAYLYGNQIMFDEERRLGIEEGIKKGKEEGIKENQILTAKNMKKENIDVNIISKITGLSMQEIEKL</sequence>
<dbReference type="EMBL" id="MDCO01000013">
    <property type="protein sequence ID" value="OEJ13359.1"/>
    <property type="molecule type" value="Genomic_DNA"/>
</dbReference>
<reference evidence="1 2" key="1">
    <citation type="submission" date="2016-08" db="EMBL/GenBank/DDBJ databases">
        <title>Characterization and recognition of Brachyspira hampsonii sp. nov., a novel intestinal spirochete that is pathogenic to pigs.</title>
        <authorList>
            <person name="Mirajkar N."/>
            <person name="La T."/>
            <person name="Phillips N."/>
            <person name="Hampson D."/>
            <person name="Gebhart C."/>
        </authorList>
    </citation>
    <scope>NUCLEOTIDE SEQUENCE [LARGE SCALE GENOMIC DNA]</scope>
    <source>
        <strain evidence="1 2">P280/1</strain>
    </source>
</reference>
<dbReference type="PANTHER" id="PTHR41317:SF1">
    <property type="entry name" value="PD-(D_E)XK NUCLEASE FAMILY TRANSPOSASE"/>
    <property type="match status" value="1"/>
</dbReference>
<evidence type="ECO:0000313" key="2">
    <source>
        <dbReference type="Proteomes" id="UP000095247"/>
    </source>
</evidence>
<gene>
    <name evidence="1" type="ORF">BFL38_12490</name>
</gene>
<evidence type="ECO:0008006" key="3">
    <source>
        <dbReference type="Google" id="ProtNLM"/>
    </source>
</evidence>
<comment type="caution">
    <text evidence="1">The sequence shown here is derived from an EMBL/GenBank/DDBJ whole genome shotgun (WGS) entry which is preliminary data.</text>
</comment>
<evidence type="ECO:0000313" key="1">
    <source>
        <dbReference type="EMBL" id="OEJ13359.1"/>
    </source>
</evidence>
<dbReference type="RefSeq" id="WP_069727505.1">
    <property type="nucleotide sequence ID" value="NZ_MDCO01000013.1"/>
</dbReference>
<dbReference type="AlphaFoldDB" id="A0A1E5NB06"/>
<organism evidence="1 2">
    <name type="scientific">Brachyspira hampsonii</name>
    <dbReference type="NCBI Taxonomy" id="1287055"/>
    <lineage>
        <taxon>Bacteria</taxon>
        <taxon>Pseudomonadati</taxon>
        <taxon>Spirochaetota</taxon>
        <taxon>Spirochaetia</taxon>
        <taxon>Brachyspirales</taxon>
        <taxon>Brachyspiraceae</taxon>
        <taxon>Brachyspira</taxon>
    </lineage>
</organism>
<name>A0A1E5NB06_9SPIR</name>